<keyword evidence="3" id="KW-1185">Reference proteome</keyword>
<feature type="domain" description="AB hydrolase-1" evidence="1">
    <location>
        <begin position="27"/>
        <end position="262"/>
    </location>
</feature>
<dbReference type="InterPro" id="IPR000073">
    <property type="entry name" value="AB_hydrolase_1"/>
</dbReference>
<dbReference type="EMBL" id="CP018632">
    <property type="protein sequence ID" value="ASJ75972.1"/>
    <property type="molecule type" value="Genomic_DNA"/>
</dbReference>
<dbReference type="RefSeq" id="WP_088920806.1">
    <property type="nucleotide sequence ID" value="NZ_CP018632.1"/>
</dbReference>
<dbReference type="Proteomes" id="UP000250079">
    <property type="component" value="Chromosome"/>
</dbReference>
<accession>A0A2Z2NX14</accession>
<sequence length="270" mass="28735">MKVQLDGETVFVGQGGVEWLQNRRTLLLQHGAGMDRTVWVLLARYFARHGFNVVTPDLPGHGASGGEALSSIDAQASFIWRLLDHLQAEHGLPDTPVILGGHSMGSLVVAEAAGQRADKVEHLLLVGAGYPMPVAQPLLDAANANQQSAVDMIAIYSHCHESQLGHNPVAGISAFNSAKALLERCAPGVLHADLFACNAYAGLDQVASVFPKGKTTVVVGDADRMTPMRMSRNLVDGLGAELIVLDTCGHMIMSEQPEQTLQAIKHALQA</sequence>
<protein>
    <submittedName>
        <fullName evidence="2">AB hydrolase superfamily protein YvaM</fullName>
        <ecNumber evidence="2">3.-.-.-</ecNumber>
    </submittedName>
</protein>
<dbReference type="EC" id="3.-.-.-" evidence="2"/>
<dbReference type="PRINTS" id="PR00111">
    <property type="entry name" value="ABHYDROLASE"/>
</dbReference>
<dbReference type="Gene3D" id="3.40.50.1820">
    <property type="entry name" value="alpha/beta hydrolase"/>
    <property type="match status" value="1"/>
</dbReference>
<name>A0A2Z2NX14_9GAMM</name>
<dbReference type="AlphaFoldDB" id="A0A2Z2NX14"/>
<evidence type="ECO:0000313" key="3">
    <source>
        <dbReference type="Proteomes" id="UP000250079"/>
    </source>
</evidence>
<proteinExistence type="predicted"/>
<dbReference type="PANTHER" id="PTHR43194:SF5">
    <property type="entry name" value="PIMELOYL-[ACYL-CARRIER PROTEIN] METHYL ESTER ESTERASE"/>
    <property type="match status" value="1"/>
</dbReference>
<evidence type="ECO:0000313" key="2">
    <source>
        <dbReference type="EMBL" id="ASJ75972.1"/>
    </source>
</evidence>
<keyword evidence="2" id="KW-0378">Hydrolase</keyword>
<gene>
    <name evidence="2" type="primary">yvaM</name>
    <name evidence="2" type="ORF">IMCC3135_29610</name>
</gene>
<dbReference type="KEGG" id="gai:IMCC3135_29610"/>
<dbReference type="OrthoDB" id="9780744at2"/>
<dbReference type="InterPro" id="IPR000639">
    <property type="entry name" value="Epox_hydrolase-like"/>
</dbReference>
<evidence type="ECO:0000259" key="1">
    <source>
        <dbReference type="Pfam" id="PF12697"/>
    </source>
</evidence>
<organism evidence="2 3">
    <name type="scientific">Granulosicoccus antarcticus IMCC3135</name>
    <dbReference type="NCBI Taxonomy" id="1192854"/>
    <lineage>
        <taxon>Bacteria</taxon>
        <taxon>Pseudomonadati</taxon>
        <taxon>Pseudomonadota</taxon>
        <taxon>Gammaproteobacteria</taxon>
        <taxon>Chromatiales</taxon>
        <taxon>Granulosicoccaceae</taxon>
        <taxon>Granulosicoccus</taxon>
    </lineage>
</organism>
<dbReference type="PRINTS" id="PR00412">
    <property type="entry name" value="EPOXHYDRLASE"/>
</dbReference>
<dbReference type="SUPFAM" id="SSF53474">
    <property type="entry name" value="alpha/beta-Hydrolases"/>
    <property type="match status" value="1"/>
</dbReference>
<reference evidence="2 3" key="1">
    <citation type="submission" date="2016-12" db="EMBL/GenBank/DDBJ databases">
        <authorList>
            <person name="Song W.-J."/>
            <person name="Kurnit D.M."/>
        </authorList>
    </citation>
    <scope>NUCLEOTIDE SEQUENCE [LARGE SCALE GENOMIC DNA]</scope>
    <source>
        <strain evidence="2 3">IMCC3135</strain>
    </source>
</reference>
<dbReference type="Pfam" id="PF12697">
    <property type="entry name" value="Abhydrolase_6"/>
    <property type="match status" value="1"/>
</dbReference>
<dbReference type="InterPro" id="IPR029058">
    <property type="entry name" value="AB_hydrolase_fold"/>
</dbReference>
<dbReference type="GO" id="GO:0016787">
    <property type="term" value="F:hydrolase activity"/>
    <property type="evidence" value="ECO:0007669"/>
    <property type="project" value="UniProtKB-KW"/>
</dbReference>
<dbReference type="InterPro" id="IPR050228">
    <property type="entry name" value="Carboxylesterase_BioH"/>
</dbReference>
<dbReference type="PANTHER" id="PTHR43194">
    <property type="entry name" value="HYDROLASE ALPHA/BETA FOLD FAMILY"/>
    <property type="match status" value="1"/>
</dbReference>